<dbReference type="PANTHER" id="PTHR21483:SF18">
    <property type="entry name" value="RNA POLYMERASE II-ASSOCIATED PROTEIN 1"/>
    <property type="match status" value="1"/>
</dbReference>
<keyword evidence="3" id="KW-1185">Reference proteome</keyword>
<proteinExistence type="predicted"/>
<dbReference type="InParanoid" id="K5WHZ6"/>
<organism evidence="2 3">
    <name type="scientific">Phanerochaete carnosa (strain HHB-10118-sp)</name>
    <name type="common">White-rot fungus</name>
    <name type="synonym">Peniophora carnosa</name>
    <dbReference type="NCBI Taxonomy" id="650164"/>
    <lineage>
        <taxon>Eukaryota</taxon>
        <taxon>Fungi</taxon>
        <taxon>Dikarya</taxon>
        <taxon>Basidiomycota</taxon>
        <taxon>Agaricomycotina</taxon>
        <taxon>Agaricomycetes</taxon>
        <taxon>Polyporales</taxon>
        <taxon>Phanerochaetaceae</taxon>
        <taxon>Phanerochaete</taxon>
    </lineage>
</organism>
<dbReference type="STRING" id="650164.K5WHZ6"/>
<gene>
    <name evidence="2" type="ORF">PHACADRAFT_265533</name>
</gene>
<dbReference type="KEGG" id="pco:PHACADRAFT_265533"/>
<dbReference type="EMBL" id="JH930480">
    <property type="protein sequence ID" value="EKM49827.1"/>
    <property type="molecule type" value="Genomic_DNA"/>
</dbReference>
<dbReference type="HOGENOM" id="CLU_467761_0_0_1"/>
<evidence type="ECO:0000259" key="1">
    <source>
        <dbReference type="Pfam" id="PF25766"/>
    </source>
</evidence>
<dbReference type="InterPro" id="IPR057989">
    <property type="entry name" value="TPR_RPAP1/MINIYO-like"/>
</dbReference>
<dbReference type="GeneID" id="18919121"/>
<dbReference type="InterPro" id="IPR039913">
    <property type="entry name" value="RPAP1/Rba50"/>
</dbReference>
<feature type="non-terminal residue" evidence="2">
    <location>
        <position position="1"/>
    </location>
</feature>
<dbReference type="OrthoDB" id="348201at2759"/>
<accession>K5WHZ6</accession>
<dbReference type="AlphaFoldDB" id="K5WHZ6"/>
<dbReference type="Pfam" id="PF25766">
    <property type="entry name" value="TPR_RPAP1"/>
    <property type="match status" value="1"/>
</dbReference>
<sequence>IASWGWGEDILKLRELIAPSQTRLWIALWRAESAWLEGTSINAPKGGEAEKVAALSAIQDDFTSGKAKQVVDNAVQALEATLSSFSPDDILCTASWRQLTEPTNALAEALRLWLSCLPSQNIPLVGPPFPLPFIEISALCASLTLHPLWRSVRNKAVPSHILPFVRSLSLLLSVYLDFSRFLPGTSDDAWLAQAFAIGLRFVPGDEEVVIHLLEYASSLVSPAFMETRGWQIPPMIWERRCLESIVPFLTFSLECTPIKVGPLRPTPTSILAATTLRLPAPPAETLTKSATSLPLDRDWMFTPLDHLLRSGQSEVFKSLPSSWDFSEKEMVRATLLLAKVHREMLLFHGLQIFALNREETVFSCMKVFMLEHGQQQETSAEEVFRDSAVGRFMEDLLAPFTPAAVRMLPSPSPEGPSLEEVAKAFLGSGTPFYQYYIDFVGLYDSISFSHPLFARLLLLPLAMRYPTDYRKCLWADFYQVVRTIKTPIEAVVSGDIREYLWPAESDSEIISAYLRALVQGATQSAFMHLIAVHHIACNIWPDLGHAAAGEKAVRLLQAVVSQANPATIRGVVAYRQAKGKLVLPPACFDKLDEVKDARRALIQLAGPAVNDRLKSLLD</sequence>
<reference evidence="2 3" key="1">
    <citation type="journal article" date="2012" name="BMC Genomics">
        <title>Comparative genomics of the white-rot fungi, Phanerochaete carnosa and P. chrysosporium, to elucidate the genetic basis of the distinct wood types they colonize.</title>
        <authorList>
            <person name="Suzuki H."/>
            <person name="MacDonald J."/>
            <person name="Syed K."/>
            <person name="Salamov A."/>
            <person name="Hori C."/>
            <person name="Aerts A."/>
            <person name="Henrissat B."/>
            <person name="Wiebenga A."/>
            <person name="vanKuyk P.A."/>
            <person name="Barry K."/>
            <person name="Lindquist E."/>
            <person name="LaButti K."/>
            <person name="Lapidus A."/>
            <person name="Lucas S."/>
            <person name="Coutinho P."/>
            <person name="Gong Y."/>
            <person name="Samejima M."/>
            <person name="Mahadevan R."/>
            <person name="Abou-Zaid M."/>
            <person name="de Vries R.P."/>
            <person name="Igarashi K."/>
            <person name="Yadav J.S."/>
            <person name="Grigoriev I.V."/>
            <person name="Master E.R."/>
        </authorList>
    </citation>
    <scope>NUCLEOTIDE SEQUENCE [LARGE SCALE GENOMIC DNA]</scope>
    <source>
        <strain evidence="2 3">HHB-10118-sp</strain>
    </source>
</reference>
<dbReference type="Proteomes" id="UP000008370">
    <property type="component" value="Unassembled WGS sequence"/>
</dbReference>
<protein>
    <recommendedName>
        <fullName evidence="1">RPAP1/MINIYO-like TPR repeats domain-containing protein</fullName>
    </recommendedName>
</protein>
<dbReference type="GO" id="GO:0006366">
    <property type="term" value="P:transcription by RNA polymerase II"/>
    <property type="evidence" value="ECO:0007669"/>
    <property type="project" value="InterPro"/>
</dbReference>
<dbReference type="PANTHER" id="PTHR21483">
    <property type="entry name" value="RNA POLYMERASE II-ASSOCIATED PROTEIN 1"/>
    <property type="match status" value="1"/>
</dbReference>
<evidence type="ECO:0000313" key="2">
    <source>
        <dbReference type="EMBL" id="EKM49827.1"/>
    </source>
</evidence>
<feature type="domain" description="RPAP1/MINIYO-like TPR repeats" evidence="1">
    <location>
        <begin position="431"/>
        <end position="536"/>
    </location>
</feature>
<dbReference type="RefSeq" id="XP_007401879.1">
    <property type="nucleotide sequence ID" value="XM_007401817.1"/>
</dbReference>
<evidence type="ECO:0000313" key="3">
    <source>
        <dbReference type="Proteomes" id="UP000008370"/>
    </source>
</evidence>
<name>K5WHZ6_PHACS</name>